<dbReference type="InterPro" id="IPR016518">
    <property type="entry name" value="Alpha-L-fucosidase"/>
</dbReference>
<evidence type="ECO:0000313" key="6">
    <source>
        <dbReference type="Proteomes" id="UP000053831"/>
    </source>
</evidence>
<dbReference type="Pfam" id="PF21307">
    <property type="entry name" value="Glyco_hydro_95_C"/>
    <property type="match status" value="1"/>
</dbReference>
<keyword evidence="1" id="KW-0732">Signal</keyword>
<accession>A0A0M9VRU4</accession>
<comment type="caution">
    <text evidence="5">The sequence shown here is derived from an EMBL/GenBank/DDBJ whole genome shotgun (WGS) entry which is preliminary data.</text>
</comment>
<evidence type="ECO:0000256" key="1">
    <source>
        <dbReference type="SAM" id="SignalP"/>
    </source>
</evidence>
<feature type="domain" description="Alpha fucosidase A-like C-terminal" evidence="3">
    <location>
        <begin position="737"/>
        <end position="777"/>
    </location>
</feature>
<dbReference type="Proteomes" id="UP000053831">
    <property type="component" value="Unassembled WGS sequence"/>
</dbReference>
<feature type="signal peptide" evidence="1">
    <location>
        <begin position="1"/>
        <end position="18"/>
    </location>
</feature>
<evidence type="ECO:0000259" key="2">
    <source>
        <dbReference type="Pfam" id="PF14498"/>
    </source>
</evidence>
<dbReference type="Pfam" id="PF22124">
    <property type="entry name" value="Glyco_hydro_95_cat"/>
    <property type="match status" value="1"/>
</dbReference>
<protein>
    <submittedName>
        <fullName evidence="5">Alpha-fucosidase A</fullName>
    </submittedName>
</protein>
<reference evidence="5 6" key="1">
    <citation type="submission" date="2015-07" db="EMBL/GenBank/DDBJ databases">
        <title>The genome of the fungus Escovopsis weberi, a specialized disease agent of ant agriculture.</title>
        <authorList>
            <person name="de Man T.J."/>
            <person name="Stajich J.E."/>
            <person name="Kubicek C.P."/>
            <person name="Chenthamara K."/>
            <person name="Atanasova L."/>
            <person name="Druzhinina I.S."/>
            <person name="Birnbaum S."/>
            <person name="Barribeau S.M."/>
            <person name="Teiling C."/>
            <person name="Suen G."/>
            <person name="Currie C."/>
            <person name="Gerardo N.M."/>
        </authorList>
    </citation>
    <scope>NUCLEOTIDE SEQUENCE [LARGE SCALE GENOMIC DNA]</scope>
</reference>
<organism evidence="5 6">
    <name type="scientific">Escovopsis weberi</name>
    <dbReference type="NCBI Taxonomy" id="150374"/>
    <lineage>
        <taxon>Eukaryota</taxon>
        <taxon>Fungi</taxon>
        <taxon>Dikarya</taxon>
        <taxon>Ascomycota</taxon>
        <taxon>Pezizomycotina</taxon>
        <taxon>Sordariomycetes</taxon>
        <taxon>Hypocreomycetidae</taxon>
        <taxon>Hypocreales</taxon>
        <taxon>Hypocreaceae</taxon>
        <taxon>Escovopsis</taxon>
    </lineage>
</organism>
<dbReference type="InterPro" id="IPR054363">
    <property type="entry name" value="GH95_cat"/>
</dbReference>
<dbReference type="SUPFAM" id="SSF48208">
    <property type="entry name" value="Six-hairpin glycosidases"/>
    <property type="match status" value="1"/>
</dbReference>
<gene>
    <name evidence="5" type="ORF">ESCO_005850</name>
</gene>
<dbReference type="EMBL" id="LGSR01000028">
    <property type="protein sequence ID" value="KOS17015.1"/>
    <property type="molecule type" value="Genomic_DNA"/>
</dbReference>
<dbReference type="AlphaFoldDB" id="A0A0M9VRU4"/>
<dbReference type="InterPro" id="IPR012341">
    <property type="entry name" value="6hp_glycosidase-like_sf"/>
</dbReference>
<evidence type="ECO:0000313" key="5">
    <source>
        <dbReference type="EMBL" id="KOS17015.1"/>
    </source>
</evidence>
<dbReference type="GO" id="GO:0005975">
    <property type="term" value="P:carbohydrate metabolic process"/>
    <property type="evidence" value="ECO:0007669"/>
    <property type="project" value="InterPro"/>
</dbReference>
<feature type="domain" description="Glycosyl hydrolase family 95 N-terminal" evidence="2">
    <location>
        <begin position="21"/>
        <end position="271"/>
    </location>
</feature>
<dbReference type="PANTHER" id="PTHR31084:SF3">
    <property type="entry name" value="ALPHA-FUCOSIDASE A"/>
    <property type="match status" value="1"/>
</dbReference>
<dbReference type="GO" id="GO:0004560">
    <property type="term" value="F:alpha-L-fucosidase activity"/>
    <property type="evidence" value="ECO:0007669"/>
    <property type="project" value="InterPro"/>
</dbReference>
<dbReference type="OrthoDB" id="2848340at2759"/>
<dbReference type="PANTHER" id="PTHR31084">
    <property type="entry name" value="ALPHA-L-FUCOSIDASE 2"/>
    <property type="match status" value="1"/>
</dbReference>
<dbReference type="Gene3D" id="1.50.10.10">
    <property type="match status" value="1"/>
</dbReference>
<sequence length="794" mass="86401">MYWASLPLGLALASAAEARKLWASTPATYGSQDSDNYLLKTAYPVGNGKLGAVQFGAPGAERISLNADSLWSGGPFEDAGYQGGNPQAALKDALPGIRQFIFQNGIGNVTALYGDPNHYGSYRVLANLTVSIDHGSSYSGYRRTLDLETSTHTTTYRVGSASFSTSLFCSYPAQACVYQVSSNKDLPAVEVAFENQQVDPSLVASSCAQGLARHTGVTQKGTPEGMKYDAIARLAGRGIKSTCEGPSLKIAPARGRKSLTFVVGAGTNFDQTKGNKENNYSFKGADPAAEVELLTTRAATKSFNALHQDHLKDYQALFNAFTLDLPDNKGSASKETASIIQAYSADGEGDAFVDALLFDLGRFMLICASRENSLPANLQGVWASEFNPAWSADYHANINVQMNYWSADQTGLSRTSQALWNYMQHNWAPRGAETAELLYGAKGWVTHSEMNIFGHTGMKNDATWTDYPASAAWMMLHVWDNFEYTQDMAWLRSQGYPLLKAIAEFWLTQLQDDAFFHDGTLVVNPCNSPEHGPTTFGCAHFQQLIQQVFEATLTASSYVGDRDRQFLAQVSRKLAILDKGVHVAEWGGLKEWKLPDSYGQDAPNTHRHLSHLVGWFPGYSVSSFEGGYTDATIQSAVAETLATRGPGNADDANSGWEKVWRAACWARLNNTERAYYELKYAIDVNFADNGFSMYQALSAPFQIDANLGLPGAVLAMLIVDLPVPHGIDLKKPRTVILGPAIPREWGGGSVKGMRLRGGRSVDFSWDKNGKVDKATLRGSGRPVKLVNVDGKALS</sequence>
<keyword evidence="6" id="KW-1185">Reference proteome</keyword>
<feature type="domain" description="Glycosyl hydrolase family 95 catalytic" evidence="4">
    <location>
        <begin position="303"/>
        <end position="717"/>
    </location>
</feature>
<dbReference type="Pfam" id="PF14498">
    <property type="entry name" value="Glyco_hyd_65N_2"/>
    <property type="match status" value="1"/>
</dbReference>
<dbReference type="InterPro" id="IPR049053">
    <property type="entry name" value="AFCA-like_C"/>
</dbReference>
<evidence type="ECO:0000259" key="4">
    <source>
        <dbReference type="Pfam" id="PF22124"/>
    </source>
</evidence>
<name>A0A0M9VRU4_ESCWE</name>
<proteinExistence type="predicted"/>
<dbReference type="InterPro" id="IPR027414">
    <property type="entry name" value="GH95_N_dom"/>
</dbReference>
<evidence type="ECO:0000259" key="3">
    <source>
        <dbReference type="Pfam" id="PF21307"/>
    </source>
</evidence>
<dbReference type="InterPro" id="IPR008928">
    <property type="entry name" value="6-hairpin_glycosidase_sf"/>
</dbReference>
<dbReference type="PIRSF" id="PIRSF007663">
    <property type="entry name" value="UCP007663"/>
    <property type="match status" value="1"/>
</dbReference>
<feature type="chain" id="PRO_5005839333" evidence="1">
    <location>
        <begin position="19"/>
        <end position="794"/>
    </location>
</feature>